<dbReference type="Proteomes" id="UP001161691">
    <property type="component" value="Unassembled WGS sequence"/>
</dbReference>
<gene>
    <name evidence="2" type="ORF">KB449_34820</name>
</gene>
<feature type="chain" id="PRO_5047334613" description="Glycosyl hydrolase" evidence="1">
    <location>
        <begin position="23"/>
        <end position="374"/>
    </location>
</feature>
<dbReference type="RefSeq" id="WP_282913021.1">
    <property type="nucleotide sequence ID" value="NZ_JAGRPV010000002.1"/>
</dbReference>
<feature type="signal peptide" evidence="1">
    <location>
        <begin position="1"/>
        <end position="22"/>
    </location>
</feature>
<evidence type="ECO:0000313" key="3">
    <source>
        <dbReference type="Proteomes" id="UP001161691"/>
    </source>
</evidence>
<dbReference type="PROSITE" id="PS51257">
    <property type="entry name" value="PROKAR_LIPOPROTEIN"/>
    <property type="match status" value="1"/>
</dbReference>
<evidence type="ECO:0000256" key="1">
    <source>
        <dbReference type="SAM" id="SignalP"/>
    </source>
</evidence>
<keyword evidence="3" id="KW-1185">Reference proteome</keyword>
<name>A0ABT6TV07_9BACL</name>
<sequence>MIIRLLAILGLCVAILSGCEKGATPTGNEAASPLPPHRYGASATYDEGRAALEAFIDSRLTGPDGIYTNLLETTQDGEAASGHEILSESAGLLMRYDALNGRRQSFAEAWSRAKALFDMDASFSYRYGPLADRRYPVNAAVDDLRIIRALYEAGAMFKDDAYKSEADRYGQRFYAYNVKDGRLYDFYDETYKTTNDFVTLCYIDLKTLGMLDIPDGDKKLLLENARQTAEDGYLGDAFPFYETRYDYGTGEYASPQDIRTVESLVTILHLSEAGLAHPESVAYIKKQVGAGTLFGTYNRSGEAKDDVRSTAIYALAAMIGSAAGDKELYEQAMARMNELRTTGTGGPLDGGFGDPATGQAYSFDNLTALLAYAY</sequence>
<dbReference type="SUPFAM" id="SSF48208">
    <property type="entry name" value="Six-hairpin glycosidases"/>
    <property type="match status" value="1"/>
</dbReference>
<dbReference type="InterPro" id="IPR008928">
    <property type="entry name" value="6-hairpin_glycosidase_sf"/>
</dbReference>
<reference evidence="2" key="1">
    <citation type="submission" date="2023-04" db="EMBL/GenBank/DDBJ databases">
        <title>Comparative genomic analysis of Cohnella hashimotonis sp. nov., isolated from the International Space Station.</title>
        <authorList>
            <person name="Venkateswaran K."/>
            <person name="Simpson A."/>
        </authorList>
    </citation>
    <scope>NUCLEOTIDE SEQUENCE</scope>
    <source>
        <strain evidence="2">F6_2S_P_1</strain>
    </source>
</reference>
<dbReference type="Gene3D" id="1.50.10.10">
    <property type="match status" value="1"/>
</dbReference>
<dbReference type="InterPro" id="IPR012341">
    <property type="entry name" value="6hp_glycosidase-like_sf"/>
</dbReference>
<accession>A0ABT6TV07</accession>
<protein>
    <recommendedName>
        <fullName evidence="4">Glycosyl hydrolase</fullName>
    </recommendedName>
</protein>
<dbReference type="EMBL" id="JAGRPV010000002">
    <property type="protein sequence ID" value="MDI4650155.1"/>
    <property type="molecule type" value="Genomic_DNA"/>
</dbReference>
<organism evidence="2 3">
    <name type="scientific">Cohnella hashimotonis</name>
    <dbReference type="NCBI Taxonomy" id="2826895"/>
    <lineage>
        <taxon>Bacteria</taxon>
        <taxon>Bacillati</taxon>
        <taxon>Bacillota</taxon>
        <taxon>Bacilli</taxon>
        <taxon>Bacillales</taxon>
        <taxon>Paenibacillaceae</taxon>
        <taxon>Cohnella</taxon>
    </lineage>
</organism>
<evidence type="ECO:0000313" key="2">
    <source>
        <dbReference type="EMBL" id="MDI4650155.1"/>
    </source>
</evidence>
<evidence type="ECO:0008006" key="4">
    <source>
        <dbReference type="Google" id="ProtNLM"/>
    </source>
</evidence>
<proteinExistence type="predicted"/>
<keyword evidence="1" id="KW-0732">Signal</keyword>
<comment type="caution">
    <text evidence="2">The sequence shown here is derived from an EMBL/GenBank/DDBJ whole genome shotgun (WGS) entry which is preliminary data.</text>
</comment>